<reference evidence="1" key="1">
    <citation type="journal article" date="2021" name="Proc. Natl. Acad. Sci. U.S.A.">
        <title>Global biogeography of chemosynthetic symbionts reveals both localized and globally distributed symbiont groups. .</title>
        <authorList>
            <person name="Osvatic J.T."/>
            <person name="Wilkins L.G.E."/>
            <person name="Leibrecht L."/>
            <person name="Leray M."/>
            <person name="Zauner S."/>
            <person name="Polzin J."/>
            <person name="Camacho Y."/>
            <person name="Gros O."/>
            <person name="van Gils J.A."/>
            <person name="Eisen J.A."/>
            <person name="Petersen J.M."/>
            <person name="Yuen B."/>
        </authorList>
    </citation>
    <scope>NUCLEOTIDE SEQUENCE</scope>
    <source>
        <strain evidence="1">MAGclacostrist055</strain>
    </source>
</reference>
<accession>A0A9E4NJ25</accession>
<evidence type="ECO:0000313" key="2">
    <source>
        <dbReference type="Proteomes" id="UP000886674"/>
    </source>
</evidence>
<protein>
    <submittedName>
        <fullName evidence="1">Uncharacterized protein</fullName>
    </submittedName>
</protein>
<sequence length="62" mass="7007">MLVTANIIARTFLLSIHMYATFVVSDHYRHNQSIFLNMIISVSSGSDPNKPYPALMRDGHDV</sequence>
<organism evidence="1 2">
    <name type="scientific">Candidatus Thiodiazotropha taylori</name>
    <dbReference type="NCBI Taxonomy" id="2792791"/>
    <lineage>
        <taxon>Bacteria</taxon>
        <taxon>Pseudomonadati</taxon>
        <taxon>Pseudomonadota</taxon>
        <taxon>Gammaproteobacteria</taxon>
        <taxon>Chromatiales</taxon>
        <taxon>Sedimenticolaceae</taxon>
        <taxon>Candidatus Thiodiazotropha</taxon>
    </lineage>
</organism>
<dbReference type="AlphaFoldDB" id="A0A9E4NJ25"/>
<proteinExistence type="predicted"/>
<evidence type="ECO:0000313" key="1">
    <source>
        <dbReference type="EMBL" id="MCG7978274.1"/>
    </source>
</evidence>
<comment type="caution">
    <text evidence="1">The sequence shown here is derived from an EMBL/GenBank/DDBJ whole genome shotgun (WGS) entry which is preliminary data.</text>
</comment>
<dbReference type="EMBL" id="JAEPCR010000041">
    <property type="protein sequence ID" value="MCG7978274.1"/>
    <property type="molecule type" value="Genomic_DNA"/>
</dbReference>
<gene>
    <name evidence="1" type="ORF">JAY77_09010</name>
</gene>
<dbReference type="Proteomes" id="UP000886674">
    <property type="component" value="Unassembled WGS sequence"/>
</dbReference>
<name>A0A9E4NJ25_9GAMM</name>